<evidence type="ECO:0000256" key="1">
    <source>
        <dbReference type="SAM" id="SignalP"/>
    </source>
</evidence>
<feature type="chain" id="PRO_5021311361" evidence="1">
    <location>
        <begin position="22"/>
        <end position="169"/>
    </location>
</feature>
<evidence type="ECO:0000313" key="3">
    <source>
        <dbReference type="Proteomes" id="UP000314294"/>
    </source>
</evidence>
<feature type="signal peptide" evidence="1">
    <location>
        <begin position="1"/>
        <end position="21"/>
    </location>
</feature>
<evidence type="ECO:0000313" key="2">
    <source>
        <dbReference type="EMBL" id="TNN43525.1"/>
    </source>
</evidence>
<sequence length="169" mass="19306">MPLPQRLLWIVFYGLVPRAAGVSSLQGRVSFWTLADSICSEHRRGVHLGLNANNRCGKPGICWQEHLLFYNLPTFRKVEQVASLCVSKEGIRIRVVFIGVVGHLRHGPLLLFAWRDHEDEGKAGARERGMQSIRREVAREVALLEVEACRLRPYNCLMKDRPYTEWLGS</sequence>
<accession>A0A4Z2FRH6</accession>
<organism evidence="2 3">
    <name type="scientific">Liparis tanakae</name>
    <name type="common">Tanaka's snailfish</name>
    <dbReference type="NCBI Taxonomy" id="230148"/>
    <lineage>
        <taxon>Eukaryota</taxon>
        <taxon>Metazoa</taxon>
        <taxon>Chordata</taxon>
        <taxon>Craniata</taxon>
        <taxon>Vertebrata</taxon>
        <taxon>Euteleostomi</taxon>
        <taxon>Actinopterygii</taxon>
        <taxon>Neopterygii</taxon>
        <taxon>Teleostei</taxon>
        <taxon>Neoteleostei</taxon>
        <taxon>Acanthomorphata</taxon>
        <taxon>Eupercaria</taxon>
        <taxon>Perciformes</taxon>
        <taxon>Cottioidei</taxon>
        <taxon>Cottales</taxon>
        <taxon>Liparidae</taxon>
        <taxon>Liparis</taxon>
    </lineage>
</organism>
<keyword evidence="3" id="KW-1185">Reference proteome</keyword>
<dbReference type="Proteomes" id="UP000314294">
    <property type="component" value="Unassembled WGS sequence"/>
</dbReference>
<reference evidence="2 3" key="1">
    <citation type="submission" date="2019-03" db="EMBL/GenBank/DDBJ databases">
        <title>First draft genome of Liparis tanakae, snailfish: a comprehensive survey of snailfish specific genes.</title>
        <authorList>
            <person name="Kim W."/>
            <person name="Song I."/>
            <person name="Jeong J.-H."/>
            <person name="Kim D."/>
            <person name="Kim S."/>
            <person name="Ryu S."/>
            <person name="Song J.Y."/>
            <person name="Lee S.K."/>
        </authorList>
    </citation>
    <scope>NUCLEOTIDE SEQUENCE [LARGE SCALE GENOMIC DNA]</scope>
    <source>
        <tissue evidence="2">Muscle</tissue>
    </source>
</reference>
<gene>
    <name evidence="2" type="ORF">EYF80_046279</name>
</gene>
<dbReference type="AlphaFoldDB" id="A0A4Z2FRH6"/>
<dbReference type="EMBL" id="SRLO01000960">
    <property type="protein sequence ID" value="TNN43525.1"/>
    <property type="molecule type" value="Genomic_DNA"/>
</dbReference>
<comment type="caution">
    <text evidence="2">The sequence shown here is derived from an EMBL/GenBank/DDBJ whole genome shotgun (WGS) entry which is preliminary data.</text>
</comment>
<proteinExistence type="predicted"/>
<protein>
    <submittedName>
        <fullName evidence="2">Uncharacterized protein</fullName>
    </submittedName>
</protein>
<name>A0A4Z2FRH6_9TELE</name>
<keyword evidence="1" id="KW-0732">Signal</keyword>